<dbReference type="InterPro" id="IPR029056">
    <property type="entry name" value="Ribokinase-like"/>
</dbReference>
<dbReference type="EC" id="2.7.1.45" evidence="5"/>
<comment type="similarity">
    <text evidence="1">Belongs to the carbohydrate kinase PfkB family.</text>
</comment>
<keyword evidence="3 5" id="KW-0418">Kinase</keyword>
<dbReference type="PROSITE" id="PS00584">
    <property type="entry name" value="PFKB_KINASES_2"/>
    <property type="match status" value="1"/>
</dbReference>
<protein>
    <submittedName>
        <fullName evidence="5">2-dehydro-3-deoxygluconokinase</fullName>
        <ecNumber evidence="5">2.7.1.45</ecNumber>
    </submittedName>
</protein>
<evidence type="ECO:0000256" key="2">
    <source>
        <dbReference type="ARBA" id="ARBA00022679"/>
    </source>
</evidence>
<comment type="caution">
    <text evidence="5">The sequence shown here is derived from an EMBL/GenBank/DDBJ whole genome shotgun (WGS) entry which is preliminary data.</text>
</comment>
<dbReference type="Proteomes" id="UP000317421">
    <property type="component" value="Unassembled WGS sequence"/>
</dbReference>
<evidence type="ECO:0000256" key="3">
    <source>
        <dbReference type="ARBA" id="ARBA00022777"/>
    </source>
</evidence>
<dbReference type="InterPro" id="IPR011611">
    <property type="entry name" value="PfkB_dom"/>
</dbReference>
<name>A0A5C6AI35_9BACT</name>
<dbReference type="RefSeq" id="WP_197526106.1">
    <property type="nucleotide sequence ID" value="NZ_SJPR01000001.1"/>
</dbReference>
<proteinExistence type="inferred from homology"/>
<feature type="domain" description="Carbohydrate kinase PfkB" evidence="4">
    <location>
        <begin position="23"/>
        <end position="307"/>
    </location>
</feature>
<evidence type="ECO:0000313" key="6">
    <source>
        <dbReference type="Proteomes" id="UP000317421"/>
    </source>
</evidence>
<dbReference type="PANTHER" id="PTHR43085:SF57">
    <property type="entry name" value="CARBOHYDRATE KINASE PFKB DOMAIN-CONTAINING PROTEIN"/>
    <property type="match status" value="1"/>
</dbReference>
<evidence type="ECO:0000259" key="4">
    <source>
        <dbReference type="Pfam" id="PF00294"/>
    </source>
</evidence>
<evidence type="ECO:0000313" key="5">
    <source>
        <dbReference type="EMBL" id="TWT99147.1"/>
    </source>
</evidence>
<dbReference type="GO" id="GO:0008673">
    <property type="term" value="F:2-dehydro-3-deoxygluconokinase activity"/>
    <property type="evidence" value="ECO:0007669"/>
    <property type="project" value="UniProtKB-EC"/>
</dbReference>
<dbReference type="InterPro" id="IPR002173">
    <property type="entry name" value="Carboh/pur_kinase_PfkB_CS"/>
</dbReference>
<organism evidence="5 6">
    <name type="scientific">Botrimarina colliarenosi</name>
    <dbReference type="NCBI Taxonomy" id="2528001"/>
    <lineage>
        <taxon>Bacteria</taxon>
        <taxon>Pseudomonadati</taxon>
        <taxon>Planctomycetota</taxon>
        <taxon>Planctomycetia</taxon>
        <taxon>Pirellulales</taxon>
        <taxon>Lacipirellulaceae</taxon>
        <taxon>Botrimarina</taxon>
    </lineage>
</organism>
<dbReference type="SUPFAM" id="SSF53613">
    <property type="entry name" value="Ribokinase-like"/>
    <property type="match status" value="1"/>
</dbReference>
<evidence type="ECO:0000256" key="1">
    <source>
        <dbReference type="ARBA" id="ARBA00010688"/>
    </source>
</evidence>
<dbReference type="EMBL" id="SJPR01000001">
    <property type="protein sequence ID" value="TWT99147.1"/>
    <property type="molecule type" value="Genomic_DNA"/>
</dbReference>
<dbReference type="Gene3D" id="3.40.1190.20">
    <property type="match status" value="1"/>
</dbReference>
<dbReference type="PANTHER" id="PTHR43085">
    <property type="entry name" value="HEXOKINASE FAMILY MEMBER"/>
    <property type="match status" value="1"/>
</dbReference>
<dbReference type="AlphaFoldDB" id="A0A5C6AI35"/>
<reference evidence="5 6" key="1">
    <citation type="submission" date="2019-02" db="EMBL/GenBank/DDBJ databases">
        <title>Deep-cultivation of Planctomycetes and their phenomic and genomic characterization uncovers novel biology.</title>
        <authorList>
            <person name="Wiegand S."/>
            <person name="Jogler M."/>
            <person name="Boedeker C."/>
            <person name="Pinto D."/>
            <person name="Vollmers J."/>
            <person name="Rivas-Marin E."/>
            <person name="Kohn T."/>
            <person name="Peeters S.H."/>
            <person name="Heuer A."/>
            <person name="Rast P."/>
            <person name="Oberbeckmann S."/>
            <person name="Bunk B."/>
            <person name="Jeske O."/>
            <person name="Meyerdierks A."/>
            <person name="Storesund J.E."/>
            <person name="Kallscheuer N."/>
            <person name="Luecker S."/>
            <person name="Lage O.M."/>
            <person name="Pohl T."/>
            <person name="Merkel B.J."/>
            <person name="Hornburger P."/>
            <person name="Mueller R.-W."/>
            <person name="Bruemmer F."/>
            <person name="Labrenz M."/>
            <person name="Spormann A.M."/>
            <person name="Op Den Camp H."/>
            <person name="Overmann J."/>
            <person name="Amann R."/>
            <person name="Jetten M.S.M."/>
            <person name="Mascher T."/>
            <person name="Medema M.H."/>
            <person name="Devos D.P."/>
            <person name="Kaster A.-K."/>
            <person name="Ovreas L."/>
            <person name="Rohde M."/>
            <person name="Galperin M.Y."/>
            <person name="Jogler C."/>
        </authorList>
    </citation>
    <scope>NUCLEOTIDE SEQUENCE [LARGE SCALE GENOMIC DNA]</scope>
    <source>
        <strain evidence="5 6">Pla108</strain>
    </source>
</reference>
<keyword evidence="2 5" id="KW-0808">Transferase</keyword>
<sequence length="316" mass="33463">MPAAKDSRSAPLIVGLGEALFDCFEDKQVLGGAPLNVAIHADALLRPHGGSAVTATRVGSDPLGDEVVRTLQQRKVATDWVQRDANSPTGRVQVTLDEQGVASYVFEKNSAWDAIEFTPAFDELAGRCDAVAFGTLCQRSETSRQTIQKFLAAASGAVRLFDVNLRQDYYSTDLLRDSLRLANAAKVNEEELAILDERLLGGAGGERPMPGVAADLREKFALEWVAVTRGPQGAALMNADGWIEGEQPAALEEADANRDTVGAGDACCAGLLTGTLLGWPAARTLSLANAMGSFVASRSGATPELPQRIIDIVQAV</sequence>
<dbReference type="InterPro" id="IPR050306">
    <property type="entry name" value="PfkB_Carbo_kinase"/>
</dbReference>
<dbReference type="Pfam" id="PF00294">
    <property type="entry name" value="PfkB"/>
    <property type="match status" value="1"/>
</dbReference>
<keyword evidence="6" id="KW-1185">Reference proteome</keyword>
<gene>
    <name evidence="5" type="primary">kdgK_1</name>
    <name evidence="5" type="ORF">Pla108_00810</name>
</gene>
<accession>A0A5C6AI35</accession>